<evidence type="ECO:0000313" key="2">
    <source>
        <dbReference type="Proteomes" id="UP000487268"/>
    </source>
</evidence>
<name>A0A7K0C363_9ACTN</name>
<evidence type="ECO:0008006" key="3">
    <source>
        <dbReference type="Google" id="ProtNLM"/>
    </source>
</evidence>
<dbReference type="GO" id="GO:0016491">
    <property type="term" value="F:oxidoreductase activity"/>
    <property type="evidence" value="ECO:0007669"/>
    <property type="project" value="InterPro"/>
</dbReference>
<keyword evidence="2" id="KW-1185">Reference proteome</keyword>
<dbReference type="Gene3D" id="1.10.620.20">
    <property type="entry name" value="Ribonucleotide Reductase, subunit A"/>
    <property type="match status" value="1"/>
</dbReference>
<dbReference type="InterPro" id="IPR009078">
    <property type="entry name" value="Ferritin-like_SF"/>
</dbReference>
<accession>A0A7K0C363</accession>
<dbReference type="EMBL" id="WEGH01000004">
    <property type="protein sequence ID" value="MQY07863.1"/>
    <property type="molecule type" value="Genomic_DNA"/>
</dbReference>
<sequence>MIIGRLGYVPGGMRIVGRGALGAVRSGAAMTVRLAGRGPGRPEDHEVYLAMIDRLNKASVNKHCEAYVDIPWDDPRFQIDPDDPRWVLPPFDRLSETAWYRSQSREVQARIGLWRLAASYKTGMQFENLLKQGLLSFAYRLPNGSPEFRYLYHETAEECQHGMMFQEFVNRTGMPVGGMPRIFSLIGQLARWAPLVSPELFFMFVLGGEEPIDYMQRKMLREKWIEHPLAETIFRLHVAEEARHISFAQHYLRYRVPQMSRAEREVFGLVTPFVLATVARIMLFPPGTMVRYFGIPRPVVRAAYHNAATRTEICASLGRTRDLVFSLGLITPVNTPAWKVLGIWDAPRGRRAGSPAPATGGGAV</sequence>
<evidence type="ECO:0000313" key="1">
    <source>
        <dbReference type="EMBL" id="MQY07863.1"/>
    </source>
</evidence>
<organism evidence="1 2">
    <name type="scientific">Actinomadura macrotermitis</name>
    <dbReference type="NCBI Taxonomy" id="2585200"/>
    <lineage>
        <taxon>Bacteria</taxon>
        <taxon>Bacillati</taxon>
        <taxon>Actinomycetota</taxon>
        <taxon>Actinomycetes</taxon>
        <taxon>Streptosporangiales</taxon>
        <taxon>Thermomonosporaceae</taxon>
        <taxon>Actinomadura</taxon>
    </lineage>
</organism>
<reference evidence="1 2" key="1">
    <citation type="submission" date="2019-10" db="EMBL/GenBank/DDBJ databases">
        <title>Actinomadura rubteroloni sp. nov. and Actinomadura macrotermitis sp. nov., isolated from the gut of fungus growing-termite Macrotermes natalensis.</title>
        <authorList>
            <person name="Benndorf R."/>
            <person name="Martin K."/>
            <person name="Kuefner M."/>
            <person name="De Beer W."/>
            <person name="Kaster A.-K."/>
            <person name="Vollmers J."/>
            <person name="Poulsen M."/>
            <person name="Beemelmanns C."/>
        </authorList>
    </citation>
    <scope>NUCLEOTIDE SEQUENCE [LARGE SCALE GENOMIC DNA]</scope>
    <source>
        <strain evidence="1 2">RB68</strain>
    </source>
</reference>
<comment type="caution">
    <text evidence="1">The sequence shown here is derived from an EMBL/GenBank/DDBJ whole genome shotgun (WGS) entry which is preliminary data.</text>
</comment>
<proteinExistence type="predicted"/>
<protein>
    <recommendedName>
        <fullName evidence="3">p-aminobenzoate N-oxygenase AurF</fullName>
    </recommendedName>
</protein>
<dbReference type="Proteomes" id="UP000487268">
    <property type="component" value="Unassembled WGS sequence"/>
</dbReference>
<gene>
    <name evidence="1" type="ORF">ACRB68_59650</name>
</gene>
<dbReference type="SUPFAM" id="SSF47240">
    <property type="entry name" value="Ferritin-like"/>
    <property type="match status" value="1"/>
</dbReference>
<dbReference type="Pfam" id="PF11583">
    <property type="entry name" value="AurF"/>
    <property type="match status" value="1"/>
</dbReference>
<dbReference type="InterPro" id="IPR012348">
    <property type="entry name" value="RNR-like"/>
</dbReference>
<dbReference type="AlphaFoldDB" id="A0A7K0C363"/>
<dbReference type="InterPro" id="IPR025859">
    <property type="entry name" value="AurF/CmlI"/>
</dbReference>